<comment type="caution">
    <text evidence="10">The sequence shown here is derived from an EMBL/GenBank/DDBJ whole genome shotgun (WGS) entry which is preliminary data.</text>
</comment>
<dbReference type="Pfam" id="PF02687">
    <property type="entry name" value="FtsX"/>
    <property type="match status" value="1"/>
</dbReference>
<feature type="transmembrane region" description="Helical" evidence="7">
    <location>
        <begin position="374"/>
        <end position="394"/>
    </location>
</feature>
<evidence type="ECO:0000256" key="6">
    <source>
        <dbReference type="ARBA" id="ARBA00038076"/>
    </source>
</evidence>
<organism evidence="10 11">
    <name type="scientific">Rarispira pelagica</name>
    <dbReference type="NCBI Taxonomy" id="3141764"/>
    <lineage>
        <taxon>Bacteria</taxon>
        <taxon>Pseudomonadati</taxon>
        <taxon>Spirochaetota</taxon>
        <taxon>Spirochaetia</taxon>
        <taxon>Winmispirales</taxon>
        <taxon>Winmispiraceae</taxon>
        <taxon>Rarispira</taxon>
    </lineage>
</organism>
<dbReference type="EMBL" id="JBCHKQ010000003">
    <property type="protein sequence ID" value="MEM5948296.1"/>
    <property type="molecule type" value="Genomic_DNA"/>
</dbReference>
<evidence type="ECO:0000256" key="5">
    <source>
        <dbReference type="ARBA" id="ARBA00023136"/>
    </source>
</evidence>
<comment type="subcellular location">
    <subcellularLocation>
        <location evidence="1">Cell membrane</location>
        <topology evidence="1">Multi-pass membrane protein</topology>
    </subcellularLocation>
</comment>
<evidence type="ECO:0000256" key="4">
    <source>
        <dbReference type="ARBA" id="ARBA00022989"/>
    </source>
</evidence>
<keyword evidence="2" id="KW-1003">Cell membrane</keyword>
<feature type="domain" description="MacB-like periplasmic core" evidence="9">
    <location>
        <begin position="20"/>
        <end position="247"/>
    </location>
</feature>
<feature type="transmembrane region" description="Helical" evidence="7">
    <location>
        <begin position="330"/>
        <end position="354"/>
    </location>
</feature>
<dbReference type="Pfam" id="PF12704">
    <property type="entry name" value="MacB_PCD"/>
    <property type="match status" value="1"/>
</dbReference>
<feature type="transmembrane region" description="Helical" evidence="7">
    <location>
        <begin position="286"/>
        <end position="310"/>
    </location>
</feature>
<feature type="transmembrane region" description="Helical" evidence="7">
    <location>
        <begin position="21"/>
        <end position="41"/>
    </location>
</feature>
<evidence type="ECO:0000256" key="7">
    <source>
        <dbReference type="SAM" id="Phobius"/>
    </source>
</evidence>
<comment type="similarity">
    <text evidence="6">Belongs to the ABC-4 integral membrane protein family.</text>
</comment>
<reference evidence="10 11" key="1">
    <citation type="submission" date="2024-03" db="EMBL/GenBank/DDBJ databases">
        <title>Ignisphaera cupida sp. nov., a hyperthermophilic hydrolytic archaeon from a hot spring of Kamchatka, and proposal of Ignisphaeraceae fam. nov.</title>
        <authorList>
            <person name="Podosokorskaya O.A."/>
            <person name="Elcheninov A.G."/>
            <person name="Maltseva A.I."/>
            <person name="Zayulina K.S."/>
            <person name="Novikov A."/>
            <person name="Merkel A.Y."/>
        </authorList>
    </citation>
    <scope>NUCLEOTIDE SEQUENCE [LARGE SCALE GENOMIC DNA]</scope>
    <source>
        <strain evidence="10 11">38H-sp</strain>
    </source>
</reference>
<keyword evidence="11" id="KW-1185">Reference proteome</keyword>
<keyword evidence="5 7" id="KW-0472">Membrane</keyword>
<evidence type="ECO:0000256" key="1">
    <source>
        <dbReference type="ARBA" id="ARBA00004651"/>
    </source>
</evidence>
<sequence length="409" mass="44626">MFKSIFLQALSSLRDHPSRTFLTLLGVIVGIAAVITVIAAGSGGKAIIMEEFRGMGPDTLIIQANWMELSLKRELKPEKLTAEDLEDLKKYAEKSKHFTPIIDMRAIIQVGKKQQELSVTGTTNEYINYVDIGLAEGRLISTEEVEKKKKVAILGADIAHELFPTASPLGKYIRISGEPVLIIGILLHKEKTYGVSLSDPDETYNKAIVVPVTIFDRIFNTRIRGYDMVFCKAKNLSDIAAAKKQILEVLSRRHGFWPGGAAKFMVTDMKSQLEMINNVTSTITTAVAILAGISLFVAAIGIMNVMLVSVKERTREIGIRKAVGAKRRHIMMQFLIEAILVCGGGGLIGIGAAFLAAKIIAKSAGWPVIIDNNVVALAFFLSLATGLISGLYPANKAARLIPQEALRYE</sequence>
<dbReference type="PANTHER" id="PTHR30572:SF4">
    <property type="entry name" value="ABC TRANSPORTER PERMEASE YTRF"/>
    <property type="match status" value="1"/>
</dbReference>
<dbReference type="InterPro" id="IPR003838">
    <property type="entry name" value="ABC3_permease_C"/>
</dbReference>
<dbReference type="RefSeq" id="WP_420069749.1">
    <property type="nucleotide sequence ID" value="NZ_JBCHKQ010000003.1"/>
</dbReference>
<evidence type="ECO:0000259" key="8">
    <source>
        <dbReference type="Pfam" id="PF02687"/>
    </source>
</evidence>
<evidence type="ECO:0000256" key="3">
    <source>
        <dbReference type="ARBA" id="ARBA00022692"/>
    </source>
</evidence>
<dbReference type="InterPro" id="IPR050250">
    <property type="entry name" value="Macrolide_Exporter_MacB"/>
</dbReference>
<evidence type="ECO:0000256" key="2">
    <source>
        <dbReference type="ARBA" id="ARBA00022475"/>
    </source>
</evidence>
<gene>
    <name evidence="10" type="ORF">WKV44_07045</name>
</gene>
<evidence type="ECO:0000259" key="9">
    <source>
        <dbReference type="Pfam" id="PF12704"/>
    </source>
</evidence>
<dbReference type="PANTHER" id="PTHR30572">
    <property type="entry name" value="MEMBRANE COMPONENT OF TRANSPORTER-RELATED"/>
    <property type="match status" value="1"/>
</dbReference>
<dbReference type="Proteomes" id="UP001466331">
    <property type="component" value="Unassembled WGS sequence"/>
</dbReference>
<evidence type="ECO:0000313" key="11">
    <source>
        <dbReference type="Proteomes" id="UP001466331"/>
    </source>
</evidence>
<evidence type="ECO:0000313" key="10">
    <source>
        <dbReference type="EMBL" id="MEM5948296.1"/>
    </source>
</evidence>
<keyword evidence="4 7" id="KW-1133">Transmembrane helix</keyword>
<proteinExistence type="inferred from homology"/>
<name>A0ABU9UC94_9SPIR</name>
<keyword evidence="3 7" id="KW-0812">Transmembrane</keyword>
<accession>A0ABU9UC94</accession>
<dbReference type="InterPro" id="IPR025857">
    <property type="entry name" value="MacB_PCD"/>
</dbReference>
<feature type="domain" description="ABC3 transporter permease C-terminal" evidence="8">
    <location>
        <begin position="289"/>
        <end position="400"/>
    </location>
</feature>
<protein>
    <submittedName>
        <fullName evidence="10">ABC transporter permease</fullName>
    </submittedName>
</protein>